<reference evidence="1" key="1">
    <citation type="submission" date="2021-10" db="EMBL/GenBank/DDBJ databases">
        <title>Loktanella gaetbuli sp. nov., isolated from a tidal flat.</title>
        <authorList>
            <person name="Park S."/>
            <person name="Yoon J.-H."/>
        </authorList>
    </citation>
    <scope>NUCLEOTIDE SEQUENCE</scope>
    <source>
        <strain evidence="1">TSTF-M6</strain>
    </source>
</reference>
<dbReference type="EMBL" id="JAJATZ010000006">
    <property type="protein sequence ID" value="MCB5200229.1"/>
    <property type="molecule type" value="Genomic_DNA"/>
</dbReference>
<organism evidence="1 2">
    <name type="scientific">Loktanella gaetbuli</name>
    <dbReference type="NCBI Taxonomy" id="2881335"/>
    <lineage>
        <taxon>Bacteria</taxon>
        <taxon>Pseudomonadati</taxon>
        <taxon>Pseudomonadota</taxon>
        <taxon>Alphaproteobacteria</taxon>
        <taxon>Rhodobacterales</taxon>
        <taxon>Roseobacteraceae</taxon>
        <taxon>Loktanella</taxon>
    </lineage>
</organism>
<accession>A0ABS8BX07</accession>
<sequence length="162" mass="17472">MPTPLSSPIVGFAAHGMPDLTADQTTDALEAACDAIFAGFRADYLHDVAPNSDVRMERHVQAYGDWQTAGFSITYFSMIPSLTPALRPVYDQLLKLLQTRLSGIYEHTIDADTVSDIVEAMKTDPGHDARLVELLADVAAYLNYVGQPGLSQPDVSDLSSGA</sequence>
<name>A0ABS8BX07_9RHOB</name>
<protein>
    <recommendedName>
        <fullName evidence="3">Hemoglobin</fullName>
    </recommendedName>
</protein>
<gene>
    <name evidence="1" type="ORF">LGQ03_13340</name>
</gene>
<dbReference type="Proteomes" id="UP001138961">
    <property type="component" value="Unassembled WGS sequence"/>
</dbReference>
<evidence type="ECO:0000313" key="1">
    <source>
        <dbReference type="EMBL" id="MCB5200229.1"/>
    </source>
</evidence>
<evidence type="ECO:0008006" key="3">
    <source>
        <dbReference type="Google" id="ProtNLM"/>
    </source>
</evidence>
<keyword evidence="2" id="KW-1185">Reference proteome</keyword>
<dbReference type="RefSeq" id="WP_226748802.1">
    <property type="nucleotide sequence ID" value="NZ_JAJATZ010000006.1"/>
</dbReference>
<evidence type="ECO:0000313" key="2">
    <source>
        <dbReference type="Proteomes" id="UP001138961"/>
    </source>
</evidence>
<comment type="caution">
    <text evidence="1">The sequence shown here is derived from an EMBL/GenBank/DDBJ whole genome shotgun (WGS) entry which is preliminary data.</text>
</comment>
<proteinExistence type="predicted"/>